<evidence type="ECO:0000313" key="1">
    <source>
        <dbReference type="EMBL" id="MBM6818664.1"/>
    </source>
</evidence>
<proteinExistence type="predicted"/>
<gene>
    <name evidence="1" type="ORF">H6A19_04790</name>
</gene>
<reference evidence="1 2" key="1">
    <citation type="journal article" date="2021" name="Sci. Rep.">
        <title>The distribution of antibiotic resistance genes in chicken gut microbiota commensals.</title>
        <authorList>
            <person name="Juricova H."/>
            <person name="Matiasovicova J."/>
            <person name="Kubasova T."/>
            <person name="Cejkova D."/>
            <person name="Rychlik I."/>
        </authorList>
    </citation>
    <scope>NUCLEOTIDE SEQUENCE [LARGE SCALE GENOMIC DNA]</scope>
    <source>
        <strain evidence="1 2">An435</strain>
    </source>
</reference>
<dbReference type="RefSeq" id="WP_204571970.1">
    <property type="nucleotide sequence ID" value="NZ_JACJLL010000019.1"/>
</dbReference>
<protein>
    <recommendedName>
        <fullName evidence="3">Phasin family protein</fullName>
    </recommendedName>
</protein>
<dbReference type="InterPro" id="IPR008769">
    <property type="entry name" value="PhaF_PhaI"/>
</dbReference>
<dbReference type="PANTHER" id="PTHR38664:SF1">
    <property type="entry name" value="SLR0058 PROTEIN"/>
    <property type="match status" value="1"/>
</dbReference>
<organism evidence="1 2">
    <name type="scientific">Clostridium saudiense</name>
    <dbReference type="NCBI Taxonomy" id="1414720"/>
    <lineage>
        <taxon>Bacteria</taxon>
        <taxon>Bacillati</taxon>
        <taxon>Bacillota</taxon>
        <taxon>Clostridia</taxon>
        <taxon>Eubacteriales</taxon>
        <taxon>Clostridiaceae</taxon>
        <taxon>Clostridium</taxon>
    </lineage>
</organism>
<accession>A0ABS2FEL7</accession>
<keyword evidence="2" id="KW-1185">Reference proteome</keyword>
<evidence type="ECO:0008006" key="3">
    <source>
        <dbReference type="Google" id="ProtNLM"/>
    </source>
</evidence>
<evidence type="ECO:0000313" key="2">
    <source>
        <dbReference type="Proteomes" id="UP000767334"/>
    </source>
</evidence>
<sequence>MMDEIKKVLLFGVGAVASTYEKATEVVDDLVKKGKITIDEGKELGEELKRTFKEKTKEKEDILNTANDNIGNIEASNYVLRDEYEMLKARVYKLEKLVNKEEEK</sequence>
<dbReference type="Proteomes" id="UP000767334">
    <property type="component" value="Unassembled WGS sequence"/>
</dbReference>
<dbReference type="PANTHER" id="PTHR38664">
    <property type="entry name" value="SLR0058 PROTEIN"/>
    <property type="match status" value="1"/>
</dbReference>
<dbReference type="EMBL" id="JACJLL010000019">
    <property type="protein sequence ID" value="MBM6818664.1"/>
    <property type="molecule type" value="Genomic_DNA"/>
</dbReference>
<name>A0ABS2FEL7_9CLOT</name>
<comment type="caution">
    <text evidence="1">The sequence shown here is derived from an EMBL/GenBank/DDBJ whole genome shotgun (WGS) entry which is preliminary data.</text>
</comment>